<dbReference type="GO" id="GO:0008033">
    <property type="term" value="P:tRNA processing"/>
    <property type="evidence" value="ECO:0007669"/>
    <property type="project" value="UniProtKB-KW"/>
</dbReference>
<evidence type="ECO:0000256" key="4">
    <source>
        <dbReference type="ARBA" id="ARBA00022801"/>
    </source>
</evidence>
<dbReference type="GO" id="GO:0000049">
    <property type="term" value="F:tRNA binding"/>
    <property type="evidence" value="ECO:0007669"/>
    <property type="project" value="InterPro"/>
</dbReference>
<proteinExistence type="predicted"/>
<evidence type="ECO:0000256" key="2">
    <source>
        <dbReference type="ARBA" id="ARBA00022722"/>
    </source>
</evidence>
<dbReference type="GO" id="GO:0004526">
    <property type="term" value="F:ribonuclease P activity"/>
    <property type="evidence" value="ECO:0007669"/>
    <property type="project" value="InterPro"/>
</dbReference>
<accession>A0A2H0U9V7</accession>
<dbReference type="EMBL" id="PFBL01000012">
    <property type="protein sequence ID" value="PIR83204.1"/>
    <property type="molecule type" value="Genomic_DNA"/>
</dbReference>
<evidence type="ECO:0000313" key="7">
    <source>
        <dbReference type="Proteomes" id="UP000230179"/>
    </source>
</evidence>
<keyword evidence="1" id="KW-0819">tRNA processing</keyword>
<gene>
    <name evidence="6" type="ORF">COU19_01675</name>
</gene>
<dbReference type="Proteomes" id="UP000230179">
    <property type="component" value="Unassembled WGS sequence"/>
</dbReference>
<dbReference type="InterPro" id="IPR014721">
    <property type="entry name" value="Ribsml_uS5_D2-typ_fold_subgr"/>
</dbReference>
<organism evidence="6 7">
    <name type="scientific">Candidatus Kaiserbacteria bacterium CG10_big_fil_rev_8_21_14_0_10_56_12</name>
    <dbReference type="NCBI Taxonomy" id="1974611"/>
    <lineage>
        <taxon>Bacteria</taxon>
        <taxon>Candidatus Kaiseribacteriota</taxon>
    </lineage>
</organism>
<dbReference type="InterPro" id="IPR000100">
    <property type="entry name" value="RNase_P"/>
</dbReference>
<dbReference type="SUPFAM" id="SSF54211">
    <property type="entry name" value="Ribosomal protein S5 domain 2-like"/>
    <property type="match status" value="1"/>
</dbReference>
<dbReference type="InterPro" id="IPR020568">
    <property type="entry name" value="Ribosomal_Su5_D2-typ_SF"/>
</dbReference>
<comment type="caution">
    <text evidence="6">The sequence shown here is derived from an EMBL/GenBank/DDBJ whole genome shotgun (WGS) entry which is preliminary data.</text>
</comment>
<keyword evidence="3" id="KW-0255">Endonuclease</keyword>
<name>A0A2H0U9V7_9BACT</name>
<sequence>MFPRHHRARRATFPTPRTAGKRVSTAHFLALIPTEGSGYAVVVSKKVARLSVTRHRLKRRVIAALRALNLPPGLIVYPRATAGQLDSATMQGELEELLSKLS</sequence>
<evidence type="ECO:0000256" key="1">
    <source>
        <dbReference type="ARBA" id="ARBA00022694"/>
    </source>
</evidence>
<dbReference type="AlphaFoldDB" id="A0A2H0U9V7"/>
<keyword evidence="2" id="KW-0540">Nuclease</keyword>
<keyword evidence="4" id="KW-0378">Hydrolase</keyword>
<protein>
    <submittedName>
        <fullName evidence="6">Uncharacterized protein</fullName>
    </submittedName>
</protein>
<dbReference type="Gene3D" id="3.30.230.10">
    <property type="match status" value="1"/>
</dbReference>
<dbReference type="Pfam" id="PF00825">
    <property type="entry name" value="Ribonuclease_P"/>
    <property type="match status" value="1"/>
</dbReference>
<evidence type="ECO:0000256" key="5">
    <source>
        <dbReference type="ARBA" id="ARBA00022884"/>
    </source>
</evidence>
<evidence type="ECO:0000256" key="3">
    <source>
        <dbReference type="ARBA" id="ARBA00022759"/>
    </source>
</evidence>
<keyword evidence="5" id="KW-0694">RNA-binding</keyword>
<evidence type="ECO:0000313" key="6">
    <source>
        <dbReference type="EMBL" id="PIR83204.1"/>
    </source>
</evidence>
<reference evidence="7" key="1">
    <citation type="submission" date="2017-09" db="EMBL/GenBank/DDBJ databases">
        <title>Depth-based differentiation of microbial function through sediment-hosted aquifers and enrichment of novel symbionts in the deep terrestrial subsurface.</title>
        <authorList>
            <person name="Probst A.J."/>
            <person name="Ladd B."/>
            <person name="Jarett J.K."/>
            <person name="Geller-Mcgrath D.E."/>
            <person name="Sieber C.M.K."/>
            <person name="Emerson J.B."/>
            <person name="Anantharaman K."/>
            <person name="Thomas B.C."/>
            <person name="Malmstrom R."/>
            <person name="Stieglmeier M."/>
            <person name="Klingl A."/>
            <person name="Woyke T."/>
            <person name="Ryan C.M."/>
            <person name="Banfield J.F."/>
        </authorList>
    </citation>
    <scope>NUCLEOTIDE SEQUENCE [LARGE SCALE GENOMIC DNA]</scope>
</reference>